<dbReference type="RefSeq" id="WP_027470872.1">
    <property type="nucleotide sequence ID" value="NZ_BAMD01000024.1"/>
</dbReference>
<organism evidence="8 9">
    <name type="scientific">Saccharicrinis fermentans DSM 9555 = JCM 21142</name>
    <dbReference type="NCBI Taxonomy" id="869213"/>
    <lineage>
        <taxon>Bacteria</taxon>
        <taxon>Pseudomonadati</taxon>
        <taxon>Bacteroidota</taxon>
        <taxon>Bacteroidia</taxon>
        <taxon>Marinilabiliales</taxon>
        <taxon>Marinilabiliaceae</taxon>
        <taxon>Saccharicrinis</taxon>
    </lineage>
</organism>
<keyword evidence="4" id="KW-0408">Iron</keyword>
<comment type="caution">
    <text evidence="8">The sequence shown here is derived from an EMBL/GenBank/DDBJ whole genome shotgun (WGS) entry which is preliminary data.</text>
</comment>
<accession>W7Y5P2</accession>
<dbReference type="PANTHER" id="PTHR31136:SF5">
    <property type="entry name" value="2-OXOADIPATE DIOXYGENASE_DECARBOXYLASE, CHLOROPLASTIC"/>
    <property type="match status" value="1"/>
</dbReference>
<reference evidence="8 9" key="1">
    <citation type="journal article" date="2014" name="Genome Announc.">
        <title>Draft Genome Sequence of Cytophaga fermentans JCM 21142T, a Facultative Anaerobe Isolated from Marine Mud.</title>
        <authorList>
            <person name="Starns D."/>
            <person name="Oshima K."/>
            <person name="Suda W."/>
            <person name="Iino T."/>
            <person name="Yuki M."/>
            <person name="Inoue J."/>
            <person name="Kitamura K."/>
            <person name="Iida T."/>
            <person name="Darby A."/>
            <person name="Hattori M."/>
            <person name="Ohkuma M."/>
        </authorList>
    </citation>
    <scope>NUCLEOTIDE SEQUENCE [LARGE SCALE GENOMIC DNA]</scope>
    <source>
        <strain evidence="8 9">JCM 21142</strain>
    </source>
</reference>
<gene>
    <name evidence="8" type="ORF">JCM21142_52143</name>
</gene>
<keyword evidence="3" id="KW-0560">Oxidoreductase</keyword>
<dbReference type="OrthoDB" id="506370at2"/>
<evidence type="ECO:0000256" key="3">
    <source>
        <dbReference type="ARBA" id="ARBA00023002"/>
    </source>
</evidence>
<name>W7Y5P2_9BACT</name>
<evidence type="ECO:0000256" key="2">
    <source>
        <dbReference type="ARBA" id="ARBA00022964"/>
    </source>
</evidence>
<dbReference type="STRING" id="869213.GCA_000517085_00927"/>
<evidence type="ECO:0000256" key="4">
    <source>
        <dbReference type="ARBA" id="ARBA00023004"/>
    </source>
</evidence>
<sequence>MDLQAVFSRLFADYISLNPSVGNIHSLLKSENEEIRNDHIAFRTYNLPKINIDVLAKAFEVRGYKEKGNYRFKEKKLTAKHYENDKIPHAPKIFISQLECKALSQTAQKLINKHYLNLLHHLSLNDELIFAHNPVPNLSYRNFEQLRAESEYAAWLYVHGFRANHFTVLVNPLKSFSSLEMLNDFLTKNAIELNSAGGIIKGSKEQFLKQSSTLADKVMIDFIEGRYEIPACYYEFAERFTLPDGQLFQGFITGSADKIFESTHYRK</sequence>
<dbReference type="AlphaFoldDB" id="W7Y5P2"/>
<dbReference type="Gene3D" id="3.10.180.50">
    <property type="match status" value="1"/>
</dbReference>
<dbReference type="EC" id="1.13.11.93" evidence="6"/>
<dbReference type="Pfam" id="PF07063">
    <property type="entry name" value="HGLS"/>
    <property type="match status" value="2"/>
</dbReference>
<evidence type="ECO:0000313" key="8">
    <source>
        <dbReference type="EMBL" id="GAF03467.1"/>
    </source>
</evidence>
<dbReference type="EMBL" id="BAMD01000024">
    <property type="protein sequence ID" value="GAF03467.1"/>
    <property type="molecule type" value="Genomic_DNA"/>
</dbReference>
<protein>
    <recommendedName>
        <fullName evidence="6">2-oxoadipate dioxygenase/decarboxylase</fullName>
        <ecNumber evidence="6">1.13.11.93</ecNumber>
    </recommendedName>
    <alternativeName>
        <fullName evidence="7">2-hydroxyglutarate synthase</fullName>
    </alternativeName>
</protein>
<evidence type="ECO:0000256" key="6">
    <source>
        <dbReference type="ARBA" id="ARBA00035023"/>
    </source>
</evidence>
<evidence type="ECO:0000313" key="9">
    <source>
        <dbReference type="Proteomes" id="UP000019402"/>
    </source>
</evidence>
<evidence type="ECO:0000256" key="7">
    <source>
        <dbReference type="ARBA" id="ARBA00035045"/>
    </source>
</evidence>
<dbReference type="CDD" id="cd16350">
    <property type="entry name" value="VOC_like"/>
    <property type="match status" value="1"/>
</dbReference>
<dbReference type="GO" id="GO:0051213">
    <property type="term" value="F:dioxygenase activity"/>
    <property type="evidence" value="ECO:0007669"/>
    <property type="project" value="UniProtKB-KW"/>
</dbReference>
<dbReference type="InterPro" id="IPR009770">
    <property type="entry name" value="HGLS"/>
</dbReference>
<evidence type="ECO:0000256" key="1">
    <source>
        <dbReference type="ARBA" id="ARBA00001954"/>
    </source>
</evidence>
<dbReference type="eggNOG" id="COG5383">
    <property type="taxonomic scope" value="Bacteria"/>
</dbReference>
<dbReference type="SMART" id="SM01150">
    <property type="entry name" value="DUF1338"/>
    <property type="match status" value="1"/>
</dbReference>
<comment type="cofactor">
    <cofactor evidence="1">
        <name>Fe(2+)</name>
        <dbReference type="ChEBI" id="CHEBI:29033"/>
    </cofactor>
</comment>
<dbReference type="PANTHER" id="PTHR31136">
    <property type="entry name" value="DUF1338 DOMAIN-CONTAINING PROTEIN"/>
    <property type="match status" value="1"/>
</dbReference>
<dbReference type="Proteomes" id="UP000019402">
    <property type="component" value="Unassembled WGS sequence"/>
</dbReference>
<proteinExistence type="inferred from homology"/>
<comment type="similarity">
    <text evidence="5">Belongs to the 2-oxoadipate dioxygenase/decarboxylase family.</text>
</comment>
<keyword evidence="2" id="KW-0223">Dioxygenase</keyword>
<keyword evidence="9" id="KW-1185">Reference proteome</keyword>
<evidence type="ECO:0000256" key="5">
    <source>
        <dbReference type="ARBA" id="ARBA00035013"/>
    </source>
</evidence>